<comment type="subcellular location">
    <subcellularLocation>
        <location evidence="1">Membrane</location>
        <topology evidence="1">Single-pass type I membrane protein</topology>
    </subcellularLocation>
</comment>
<dbReference type="Proteomes" id="UP000551823">
    <property type="component" value="Unassembled WGS sequence"/>
</dbReference>
<evidence type="ECO:0000256" key="6">
    <source>
        <dbReference type="ARBA" id="ARBA00022989"/>
    </source>
</evidence>
<gene>
    <name evidence="11" type="primary">Ha1f_0</name>
    <name evidence="11" type="ORF">NYCLEU_R14882</name>
</gene>
<keyword evidence="6" id="KW-1133">Transmembrane helix</keyword>
<dbReference type="PANTHER" id="PTHR16675:SF242">
    <property type="entry name" value="MAJOR HISTOCOMPATIBILITY COMPLEX CLASS I-RELATED GENE PROTEIN"/>
    <property type="match status" value="1"/>
</dbReference>
<keyword evidence="5" id="KW-0391">Immunity</keyword>
<evidence type="ECO:0000256" key="7">
    <source>
        <dbReference type="ARBA" id="ARBA00023136"/>
    </source>
</evidence>
<evidence type="ECO:0000259" key="10">
    <source>
        <dbReference type="Pfam" id="PF00129"/>
    </source>
</evidence>
<organism evidence="11 12">
    <name type="scientific">Nyctiprogne leucopyga</name>
    <dbReference type="NCBI Taxonomy" id="382315"/>
    <lineage>
        <taxon>Eukaryota</taxon>
        <taxon>Metazoa</taxon>
        <taxon>Chordata</taxon>
        <taxon>Craniata</taxon>
        <taxon>Vertebrata</taxon>
        <taxon>Euteleostomi</taxon>
        <taxon>Archelosauria</taxon>
        <taxon>Archosauria</taxon>
        <taxon>Dinosauria</taxon>
        <taxon>Saurischia</taxon>
        <taxon>Theropoda</taxon>
        <taxon>Coelurosauria</taxon>
        <taxon>Aves</taxon>
        <taxon>Neognathae</taxon>
        <taxon>Neoaves</taxon>
        <taxon>Strisores</taxon>
        <taxon>Caprimulgiformes</taxon>
        <taxon>Caprimulgidae</taxon>
        <taxon>Chordeilinae</taxon>
        <taxon>Nyctiprogne</taxon>
    </lineage>
</organism>
<keyword evidence="8" id="KW-1015">Disulfide bond</keyword>
<accession>A0A7L4BTK2</accession>
<evidence type="ECO:0000313" key="12">
    <source>
        <dbReference type="Proteomes" id="UP000551823"/>
    </source>
</evidence>
<dbReference type="Gene3D" id="3.30.500.10">
    <property type="entry name" value="MHC class I-like antigen recognition-like"/>
    <property type="match status" value="1"/>
</dbReference>
<evidence type="ECO:0000256" key="1">
    <source>
        <dbReference type="ARBA" id="ARBA00004479"/>
    </source>
</evidence>
<feature type="non-terminal residue" evidence="11">
    <location>
        <position position="1"/>
    </location>
</feature>
<dbReference type="GO" id="GO:0002474">
    <property type="term" value="P:antigen processing and presentation of peptide antigen via MHC class I"/>
    <property type="evidence" value="ECO:0007669"/>
    <property type="project" value="UniProtKB-KW"/>
</dbReference>
<evidence type="ECO:0000256" key="2">
    <source>
        <dbReference type="ARBA" id="ARBA00022451"/>
    </source>
</evidence>
<keyword evidence="3" id="KW-0812">Transmembrane</keyword>
<dbReference type="EMBL" id="VZZU01000110">
    <property type="protein sequence ID" value="NXW40974.1"/>
    <property type="molecule type" value="Genomic_DNA"/>
</dbReference>
<keyword evidence="12" id="KW-1185">Reference proteome</keyword>
<keyword evidence="2" id="KW-0490">MHC I</keyword>
<dbReference type="GO" id="GO:0009897">
    <property type="term" value="C:external side of plasma membrane"/>
    <property type="evidence" value="ECO:0007669"/>
    <property type="project" value="TreeGrafter"/>
</dbReference>
<reference evidence="11 12" key="1">
    <citation type="submission" date="2019-09" db="EMBL/GenBank/DDBJ databases">
        <title>Bird 10,000 Genomes (B10K) Project - Family phase.</title>
        <authorList>
            <person name="Zhang G."/>
        </authorList>
    </citation>
    <scope>NUCLEOTIDE SEQUENCE [LARGE SCALE GENOMIC DNA]</scope>
    <source>
        <strain evidence="11">B10K-DU-005-01</strain>
    </source>
</reference>
<dbReference type="InterPro" id="IPR037055">
    <property type="entry name" value="MHC_I-like_Ag-recog_sf"/>
</dbReference>
<evidence type="ECO:0000256" key="5">
    <source>
        <dbReference type="ARBA" id="ARBA00022859"/>
    </source>
</evidence>
<proteinExistence type="predicted"/>
<evidence type="ECO:0000256" key="3">
    <source>
        <dbReference type="ARBA" id="ARBA00022692"/>
    </source>
</evidence>
<dbReference type="InterPro" id="IPR050208">
    <property type="entry name" value="MHC_class-I_related"/>
</dbReference>
<keyword evidence="7" id="KW-0472">Membrane</keyword>
<dbReference type="GO" id="GO:0005615">
    <property type="term" value="C:extracellular space"/>
    <property type="evidence" value="ECO:0007669"/>
    <property type="project" value="TreeGrafter"/>
</dbReference>
<dbReference type="SUPFAM" id="SSF54452">
    <property type="entry name" value="MHC antigen-recognition domain"/>
    <property type="match status" value="1"/>
</dbReference>
<keyword evidence="9" id="KW-0325">Glycoprotein</keyword>
<evidence type="ECO:0000256" key="9">
    <source>
        <dbReference type="ARBA" id="ARBA00023180"/>
    </source>
</evidence>
<feature type="domain" description="MHC class I-like antigen recognition-like" evidence="10">
    <location>
        <begin position="3"/>
        <end position="62"/>
    </location>
</feature>
<keyword evidence="4" id="KW-0732">Signal</keyword>
<evidence type="ECO:0000256" key="4">
    <source>
        <dbReference type="ARBA" id="ARBA00022729"/>
    </source>
</evidence>
<dbReference type="InterPro" id="IPR011161">
    <property type="entry name" value="MHC_I-like_Ag-recog"/>
</dbReference>
<evidence type="ECO:0000313" key="11">
    <source>
        <dbReference type="EMBL" id="NXW40974.1"/>
    </source>
</evidence>
<protein>
    <submittedName>
        <fullName evidence="11">HA1F protein</fullName>
    </submittedName>
</protein>
<dbReference type="AlphaFoldDB" id="A0A7L4BTK2"/>
<dbReference type="GO" id="GO:0042612">
    <property type="term" value="C:MHC class I protein complex"/>
    <property type="evidence" value="ECO:0007669"/>
    <property type="project" value="UniProtKB-KW"/>
</dbReference>
<sequence>LKNYVSVGYVDGIPFVRYDSESREMRPQVDWMVGNVDQQYWDSETQRSKHNQEVVRVGLVTL</sequence>
<comment type="caution">
    <text evidence="11">The sequence shown here is derived from an EMBL/GenBank/DDBJ whole genome shotgun (WGS) entry which is preliminary data.</text>
</comment>
<evidence type="ECO:0000256" key="8">
    <source>
        <dbReference type="ARBA" id="ARBA00023157"/>
    </source>
</evidence>
<dbReference type="PANTHER" id="PTHR16675">
    <property type="entry name" value="MHC CLASS I-RELATED"/>
    <property type="match status" value="1"/>
</dbReference>
<dbReference type="GO" id="GO:0006955">
    <property type="term" value="P:immune response"/>
    <property type="evidence" value="ECO:0007669"/>
    <property type="project" value="TreeGrafter"/>
</dbReference>
<name>A0A7L4BTK2_9AVES</name>
<dbReference type="Pfam" id="PF00129">
    <property type="entry name" value="MHC_I"/>
    <property type="match status" value="1"/>
</dbReference>
<feature type="non-terminal residue" evidence="11">
    <location>
        <position position="62"/>
    </location>
</feature>
<dbReference type="InterPro" id="IPR011162">
    <property type="entry name" value="MHC_I/II-like_Ag-recog"/>
</dbReference>